<dbReference type="GO" id="GO:0000155">
    <property type="term" value="F:phosphorelay sensor kinase activity"/>
    <property type="evidence" value="ECO:0007669"/>
    <property type="project" value="InterPro"/>
</dbReference>
<keyword evidence="13 15" id="KW-0472">Membrane</keyword>
<dbReference type="PROSITE" id="PS50885">
    <property type="entry name" value="HAMP"/>
    <property type="match status" value="1"/>
</dbReference>
<evidence type="ECO:0000256" key="8">
    <source>
        <dbReference type="ARBA" id="ARBA00022741"/>
    </source>
</evidence>
<evidence type="ECO:0000313" key="18">
    <source>
        <dbReference type="EMBL" id="MCC2190304.1"/>
    </source>
</evidence>
<comment type="caution">
    <text evidence="18">The sequence shown here is derived from an EMBL/GenBank/DDBJ whole genome shotgun (WGS) entry which is preliminary data.</text>
</comment>
<evidence type="ECO:0000256" key="11">
    <source>
        <dbReference type="ARBA" id="ARBA00022989"/>
    </source>
</evidence>
<accession>A0AAE3J6V0</accession>
<dbReference type="InterPro" id="IPR005467">
    <property type="entry name" value="His_kinase_dom"/>
</dbReference>
<dbReference type="AlphaFoldDB" id="A0AAE3J6V0"/>
<dbReference type="InterPro" id="IPR004358">
    <property type="entry name" value="Sig_transdc_His_kin-like_C"/>
</dbReference>
<dbReference type="EC" id="2.7.13.3" evidence="3"/>
<keyword evidence="8" id="KW-0547">Nucleotide-binding</keyword>
<dbReference type="PANTHER" id="PTHR45528">
    <property type="entry name" value="SENSOR HISTIDINE KINASE CPXA"/>
    <property type="match status" value="1"/>
</dbReference>
<gene>
    <name evidence="18" type="ORF">LKD71_10880</name>
</gene>
<dbReference type="PANTHER" id="PTHR45528:SF1">
    <property type="entry name" value="SENSOR HISTIDINE KINASE CPXA"/>
    <property type="match status" value="1"/>
</dbReference>
<dbReference type="Gene3D" id="6.10.340.10">
    <property type="match status" value="1"/>
</dbReference>
<dbReference type="Pfam" id="PF00512">
    <property type="entry name" value="HisKA"/>
    <property type="match status" value="1"/>
</dbReference>
<keyword evidence="11 15" id="KW-1133">Transmembrane helix</keyword>
<dbReference type="InterPro" id="IPR036890">
    <property type="entry name" value="HATPase_C_sf"/>
</dbReference>
<evidence type="ECO:0000256" key="1">
    <source>
        <dbReference type="ARBA" id="ARBA00000085"/>
    </source>
</evidence>
<dbReference type="InterPro" id="IPR036097">
    <property type="entry name" value="HisK_dim/P_sf"/>
</dbReference>
<evidence type="ECO:0000256" key="14">
    <source>
        <dbReference type="SAM" id="Coils"/>
    </source>
</evidence>
<evidence type="ECO:0000256" key="3">
    <source>
        <dbReference type="ARBA" id="ARBA00012438"/>
    </source>
</evidence>
<dbReference type="Gene3D" id="3.30.565.10">
    <property type="entry name" value="Histidine kinase-like ATPase, C-terminal domain"/>
    <property type="match status" value="1"/>
</dbReference>
<keyword evidence="4" id="KW-1003">Cell membrane</keyword>
<dbReference type="InterPro" id="IPR003594">
    <property type="entry name" value="HATPase_dom"/>
</dbReference>
<evidence type="ECO:0000256" key="12">
    <source>
        <dbReference type="ARBA" id="ARBA00023012"/>
    </source>
</evidence>
<dbReference type="InterPro" id="IPR003661">
    <property type="entry name" value="HisK_dim/P_dom"/>
</dbReference>
<keyword evidence="14" id="KW-0175">Coiled coil</keyword>
<dbReference type="SMART" id="SM00387">
    <property type="entry name" value="HATPase_c"/>
    <property type="match status" value="1"/>
</dbReference>
<comment type="catalytic activity">
    <reaction evidence="1">
        <text>ATP + protein L-histidine = ADP + protein N-phospho-L-histidine.</text>
        <dbReference type="EC" id="2.7.13.3"/>
    </reaction>
</comment>
<dbReference type="PROSITE" id="PS50109">
    <property type="entry name" value="HIS_KIN"/>
    <property type="match status" value="1"/>
</dbReference>
<reference evidence="18 19" key="1">
    <citation type="submission" date="2021-10" db="EMBL/GenBank/DDBJ databases">
        <title>Anaerobic single-cell dispensing facilitates the cultivation of human gut bacteria.</title>
        <authorList>
            <person name="Afrizal A."/>
        </authorList>
    </citation>
    <scope>NUCLEOTIDE SEQUENCE [LARGE SCALE GENOMIC DNA]</scope>
    <source>
        <strain evidence="18 19">CLA-AA-H277</strain>
    </source>
</reference>
<dbReference type="Pfam" id="PF02518">
    <property type="entry name" value="HATPase_c"/>
    <property type="match status" value="1"/>
</dbReference>
<keyword evidence="19" id="KW-1185">Reference proteome</keyword>
<organism evidence="18 19">
    <name type="scientific">Fusicatenibacter faecihominis</name>
    <dbReference type="NCBI Taxonomy" id="2881276"/>
    <lineage>
        <taxon>Bacteria</taxon>
        <taxon>Bacillati</taxon>
        <taxon>Bacillota</taxon>
        <taxon>Clostridia</taxon>
        <taxon>Lachnospirales</taxon>
        <taxon>Lachnospiraceae</taxon>
        <taxon>Fusicatenibacter</taxon>
    </lineage>
</organism>
<dbReference type="InterPro" id="IPR003660">
    <property type="entry name" value="HAMP_dom"/>
</dbReference>
<evidence type="ECO:0000256" key="9">
    <source>
        <dbReference type="ARBA" id="ARBA00022777"/>
    </source>
</evidence>
<dbReference type="GO" id="GO:0005524">
    <property type="term" value="F:ATP binding"/>
    <property type="evidence" value="ECO:0007669"/>
    <property type="project" value="UniProtKB-KW"/>
</dbReference>
<dbReference type="SUPFAM" id="SSF47384">
    <property type="entry name" value="Homodimeric domain of signal transducing histidine kinase"/>
    <property type="match status" value="1"/>
</dbReference>
<dbReference type="GO" id="GO:0005886">
    <property type="term" value="C:plasma membrane"/>
    <property type="evidence" value="ECO:0007669"/>
    <property type="project" value="UniProtKB-SubCell"/>
</dbReference>
<proteinExistence type="predicted"/>
<keyword evidence="7 15" id="KW-0812">Transmembrane</keyword>
<feature type="domain" description="Histidine kinase" evidence="16">
    <location>
        <begin position="254"/>
        <end position="464"/>
    </location>
</feature>
<dbReference type="PRINTS" id="PR00344">
    <property type="entry name" value="BCTRLSENSOR"/>
</dbReference>
<evidence type="ECO:0000256" key="15">
    <source>
        <dbReference type="SAM" id="Phobius"/>
    </source>
</evidence>
<dbReference type="Gene3D" id="1.10.287.130">
    <property type="match status" value="1"/>
</dbReference>
<dbReference type="SUPFAM" id="SSF55874">
    <property type="entry name" value="ATPase domain of HSP90 chaperone/DNA topoisomerase II/histidine kinase"/>
    <property type="match status" value="1"/>
</dbReference>
<dbReference type="CDD" id="cd00082">
    <property type="entry name" value="HisKA"/>
    <property type="match status" value="1"/>
</dbReference>
<feature type="coiled-coil region" evidence="14">
    <location>
        <begin position="224"/>
        <end position="254"/>
    </location>
</feature>
<keyword evidence="9 18" id="KW-0418">Kinase</keyword>
<dbReference type="InterPro" id="IPR050398">
    <property type="entry name" value="HssS/ArlS-like"/>
</dbReference>
<dbReference type="SUPFAM" id="SSF158472">
    <property type="entry name" value="HAMP domain-like"/>
    <property type="match status" value="1"/>
</dbReference>
<dbReference type="EMBL" id="JAJEPR010000017">
    <property type="protein sequence ID" value="MCC2190304.1"/>
    <property type="molecule type" value="Genomic_DNA"/>
</dbReference>
<feature type="transmembrane region" description="Helical" evidence="15">
    <location>
        <begin position="164"/>
        <end position="186"/>
    </location>
</feature>
<evidence type="ECO:0000256" key="5">
    <source>
        <dbReference type="ARBA" id="ARBA00022553"/>
    </source>
</evidence>
<dbReference type="CDD" id="cd06225">
    <property type="entry name" value="HAMP"/>
    <property type="match status" value="1"/>
</dbReference>
<dbReference type="SMART" id="SM00304">
    <property type="entry name" value="HAMP"/>
    <property type="match status" value="1"/>
</dbReference>
<dbReference type="RefSeq" id="WP_227615425.1">
    <property type="nucleotide sequence ID" value="NZ_JAJEPR010000017.1"/>
</dbReference>
<evidence type="ECO:0000259" key="17">
    <source>
        <dbReference type="PROSITE" id="PS50885"/>
    </source>
</evidence>
<evidence type="ECO:0000256" key="10">
    <source>
        <dbReference type="ARBA" id="ARBA00022840"/>
    </source>
</evidence>
<keyword evidence="6" id="KW-0808">Transferase</keyword>
<dbReference type="SMART" id="SM00388">
    <property type="entry name" value="HisKA"/>
    <property type="match status" value="1"/>
</dbReference>
<evidence type="ECO:0000256" key="13">
    <source>
        <dbReference type="ARBA" id="ARBA00023136"/>
    </source>
</evidence>
<comment type="subcellular location">
    <subcellularLocation>
        <location evidence="2">Cell membrane</location>
        <topology evidence="2">Multi-pass membrane protein</topology>
    </subcellularLocation>
</comment>
<keyword evidence="5" id="KW-0597">Phosphoprotein</keyword>
<evidence type="ECO:0000259" key="16">
    <source>
        <dbReference type="PROSITE" id="PS50109"/>
    </source>
</evidence>
<evidence type="ECO:0000256" key="7">
    <source>
        <dbReference type="ARBA" id="ARBA00022692"/>
    </source>
</evidence>
<evidence type="ECO:0000313" key="19">
    <source>
        <dbReference type="Proteomes" id="UP001197875"/>
    </source>
</evidence>
<sequence length="466" mass="53568">MKLWKKISLLTAVVLFIAMGIFGGGMLYETWKYNLNQTVSSYQQQMKVNSYVIAQEINNNPLSRFSEVTRKSFLNYTVQKYGGTDYILLKNGQEVVNLTGYTLVSGEDARFNDQDPAYVLQKTDNRHLLVMGQTLKTEKKENLKFQLILVKDISGIYEEMTKQMWLFIMIYLVVIFFAVDIVFWLVRMVLKPLTELENTAGAISRGDWERRCRVRRNDEIGKVSVAFNRMADKMEEQMEELETVSERRRQLLGSLTHELKTPMTSIIGYSDTLLHVKISEEQQKKALEHINSECRRLERLSGKMMTLIGLYDEDRIHKEPYPVDRLVREVADLERYHMQDSQMELLASSESWECEMDVDLMESLLVNLLDNAIKASKPGSVIELHGEKGCIWVRDSGKGIPEEEIPRITEAFYMVDKSRSRKAGGIGMGLALCQKIAEIHRANLVIESVVGQGTKISVVFQEETDE</sequence>
<feature type="domain" description="HAMP" evidence="17">
    <location>
        <begin position="187"/>
        <end position="239"/>
    </location>
</feature>
<evidence type="ECO:0000256" key="4">
    <source>
        <dbReference type="ARBA" id="ARBA00022475"/>
    </source>
</evidence>
<evidence type="ECO:0000256" key="2">
    <source>
        <dbReference type="ARBA" id="ARBA00004651"/>
    </source>
</evidence>
<dbReference type="Proteomes" id="UP001197875">
    <property type="component" value="Unassembled WGS sequence"/>
</dbReference>
<dbReference type="Pfam" id="PF00672">
    <property type="entry name" value="HAMP"/>
    <property type="match status" value="1"/>
</dbReference>
<feature type="transmembrane region" description="Helical" evidence="15">
    <location>
        <begin position="7"/>
        <end position="28"/>
    </location>
</feature>
<evidence type="ECO:0000256" key="6">
    <source>
        <dbReference type="ARBA" id="ARBA00022679"/>
    </source>
</evidence>
<name>A0AAE3J6V0_9FIRM</name>
<keyword evidence="10" id="KW-0067">ATP-binding</keyword>
<keyword evidence="12" id="KW-0902">Two-component regulatory system</keyword>
<protein>
    <recommendedName>
        <fullName evidence="3">histidine kinase</fullName>
        <ecNumber evidence="3">2.7.13.3</ecNumber>
    </recommendedName>
</protein>